<evidence type="ECO:0000259" key="6">
    <source>
        <dbReference type="PROSITE" id="PS51371"/>
    </source>
</evidence>
<feature type="domain" description="CBS" evidence="6">
    <location>
        <begin position="274"/>
        <end position="329"/>
    </location>
</feature>
<evidence type="ECO:0000256" key="4">
    <source>
        <dbReference type="PIRNR" id="PIRNR004692"/>
    </source>
</evidence>
<feature type="domain" description="CBS" evidence="6">
    <location>
        <begin position="206"/>
        <end position="265"/>
    </location>
</feature>
<dbReference type="Gene3D" id="3.10.580.10">
    <property type="entry name" value="CBS-domain"/>
    <property type="match status" value="1"/>
</dbReference>
<dbReference type="InterPro" id="IPR046348">
    <property type="entry name" value="SIS_dom_sf"/>
</dbReference>
<dbReference type="PANTHER" id="PTHR47476:SF2">
    <property type="entry name" value="ARABINOSE 5-PHOSPHATE ISOMERASE-RELATED"/>
    <property type="match status" value="1"/>
</dbReference>
<dbReference type="SUPFAM" id="SSF53697">
    <property type="entry name" value="SIS domain"/>
    <property type="match status" value="1"/>
</dbReference>
<comment type="caution">
    <text evidence="8">The sequence shown here is derived from an EMBL/GenBank/DDBJ whole genome shotgun (WGS) entry which is preliminary data.</text>
</comment>
<proteinExistence type="inferred from homology"/>
<dbReference type="InterPro" id="IPR035474">
    <property type="entry name" value="SIS_Kpsf"/>
</dbReference>
<evidence type="ECO:0000313" key="9">
    <source>
        <dbReference type="Proteomes" id="UP000014627"/>
    </source>
</evidence>
<reference evidence="8 9" key="1">
    <citation type="submission" date="2013-04" db="EMBL/GenBank/DDBJ databases">
        <title>Genome sequence of Chlamydia psittaci 99DC5.</title>
        <authorList>
            <person name="Huot-Creasy H."/>
            <person name="McCracken C.L."/>
            <person name="Humphries M."/>
            <person name="Sachse K."/>
            <person name="Laroucau K."/>
            <person name="Bavoil P."/>
            <person name="Myers G.S."/>
        </authorList>
    </citation>
    <scope>NUCLEOTIDE SEQUENCE [LARGE SCALE GENOMIC DNA]</scope>
    <source>
        <strain evidence="8 9">99DC5</strain>
    </source>
</reference>
<keyword evidence="8" id="KW-0413">Isomerase</keyword>
<dbReference type="RefSeq" id="WP_014945464.1">
    <property type="nucleotide sequence ID" value="NZ_KE356190.1"/>
</dbReference>
<dbReference type="PROSITE" id="PS51464">
    <property type="entry name" value="SIS"/>
    <property type="match status" value="1"/>
</dbReference>
<dbReference type="InterPro" id="IPR001347">
    <property type="entry name" value="SIS_dom"/>
</dbReference>
<evidence type="ECO:0000256" key="3">
    <source>
        <dbReference type="ARBA" id="ARBA00023122"/>
    </source>
</evidence>
<dbReference type="GO" id="GO:0016853">
    <property type="term" value="F:isomerase activity"/>
    <property type="evidence" value="ECO:0007669"/>
    <property type="project" value="UniProtKB-KW"/>
</dbReference>
<comment type="similarity">
    <text evidence="1 4">Belongs to the SIS family. GutQ/KpsF subfamily.</text>
</comment>
<dbReference type="CDD" id="cd05014">
    <property type="entry name" value="SIS_Kpsf"/>
    <property type="match status" value="1"/>
</dbReference>
<dbReference type="PANTHER" id="PTHR47476">
    <property type="match status" value="1"/>
</dbReference>
<dbReference type="PIRSF" id="PIRSF004692">
    <property type="entry name" value="KdsD_KpsF"/>
    <property type="match status" value="1"/>
</dbReference>
<dbReference type="Gene3D" id="3.40.50.10490">
    <property type="entry name" value="Glucose-6-phosphate isomerase like protein, domain 1"/>
    <property type="match status" value="1"/>
</dbReference>
<name>A0ABP2X4B7_CHLPS</name>
<dbReference type="InterPro" id="IPR000644">
    <property type="entry name" value="CBS_dom"/>
</dbReference>
<keyword evidence="9" id="KW-1185">Reference proteome</keyword>
<dbReference type="Pfam" id="PF01380">
    <property type="entry name" value="SIS"/>
    <property type="match status" value="1"/>
</dbReference>
<dbReference type="InterPro" id="IPR004800">
    <property type="entry name" value="KdsD/KpsF-type"/>
</dbReference>
<keyword evidence="2" id="KW-0677">Repeat</keyword>
<dbReference type="InterPro" id="IPR046342">
    <property type="entry name" value="CBS_dom_sf"/>
</dbReference>
<evidence type="ECO:0000313" key="8">
    <source>
        <dbReference type="EMBL" id="EPJ28469.1"/>
    </source>
</evidence>
<dbReference type="Proteomes" id="UP000014627">
    <property type="component" value="Unassembled WGS sequence"/>
</dbReference>
<feature type="domain" description="SIS" evidence="7">
    <location>
        <begin position="37"/>
        <end position="180"/>
    </location>
</feature>
<dbReference type="NCBIfam" id="TIGR00393">
    <property type="entry name" value="kpsF"/>
    <property type="match status" value="1"/>
</dbReference>
<evidence type="ECO:0000256" key="1">
    <source>
        <dbReference type="ARBA" id="ARBA00008165"/>
    </source>
</evidence>
<dbReference type="SMART" id="SM00116">
    <property type="entry name" value="CBS"/>
    <property type="match status" value="2"/>
</dbReference>
<dbReference type="PROSITE" id="PS51371">
    <property type="entry name" value="CBS"/>
    <property type="match status" value="2"/>
</dbReference>
<dbReference type="EMBL" id="ATLC01000045">
    <property type="protein sequence ID" value="EPJ28469.1"/>
    <property type="molecule type" value="Genomic_DNA"/>
</dbReference>
<accession>A0ABP2X4B7</accession>
<sequence length="329" mass="36001">MSSPTTSIDLCQDIVSKQRESLERFFDTFQCEDTWVLAEKILNHQGSIFFSGVGKSGCIARKIVATLQSFGERALFLASGDLLHGDLGVVRPGDIVCLFSKSGETRELLECIPYLKERGVFIAGITSATYSSLAVLCDHVVILPMIEELDPFNLVPTTSTTCQLLFGDLLAITLLRSRQISLADYGKNHPGGQIGLKVIGKIRDYMFPKTEVPFCSPEDTIADSLDIFSSYGCGCVCIVNEKFEILGIFTDGDLRRSLTRHGGDILSQRLKDVMTPNPRVISEDADVLLGLQMMETGSPVTILPVVDAKDQKYVVGLLQMHTLAKAGLI</sequence>
<evidence type="ECO:0000256" key="5">
    <source>
        <dbReference type="PROSITE-ProRule" id="PRU00703"/>
    </source>
</evidence>
<gene>
    <name evidence="8" type="ORF">CP99DC5_0660</name>
</gene>
<dbReference type="Pfam" id="PF00571">
    <property type="entry name" value="CBS"/>
    <property type="match status" value="2"/>
</dbReference>
<evidence type="ECO:0000256" key="2">
    <source>
        <dbReference type="ARBA" id="ARBA00022737"/>
    </source>
</evidence>
<protein>
    <submittedName>
        <fullName evidence="8">Sugar isomerase, KpsF/GutQ family protein</fullName>
    </submittedName>
</protein>
<organism evidence="8 9">
    <name type="scientific">Chlamydia psittaci 99DC5</name>
    <dbReference type="NCBI Taxonomy" id="1112251"/>
    <lineage>
        <taxon>Bacteria</taxon>
        <taxon>Pseudomonadati</taxon>
        <taxon>Chlamydiota</taxon>
        <taxon>Chlamydiia</taxon>
        <taxon>Chlamydiales</taxon>
        <taxon>Chlamydiaceae</taxon>
        <taxon>Chlamydia/Chlamydophila group</taxon>
        <taxon>Chlamydia</taxon>
    </lineage>
</organism>
<keyword evidence="3 5" id="KW-0129">CBS domain</keyword>
<dbReference type="CDD" id="cd04604">
    <property type="entry name" value="CBS_pair_SIS_assoc"/>
    <property type="match status" value="1"/>
</dbReference>
<evidence type="ECO:0000259" key="7">
    <source>
        <dbReference type="PROSITE" id="PS51464"/>
    </source>
</evidence>